<keyword evidence="12" id="KW-0170">Cobalt</keyword>
<dbReference type="HAMAP" id="MF_02227">
    <property type="entry name" value="RPE"/>
    <property type="match status" value="1"/>
</dbReference>
<dbReference type="PANTHER" id="PTHR11749">
    <property type="entry name" value="RIBULOSE-5-PHOSPHATE-3-EPIMERASE"/>
    <property type="match status" value="1"/>
</dbReference>
<evidence type="ECO:0000256" key="10">
    <source>
        <dbReference type="ARBA" id="ARBA00022723"/>
    </source>
</evidence>
<evidence type="ECO:0000256" key="2">
    <source>
        <dbReference type="ARBA" id="ARBA00001936"/>
    </source>
</evidence>
<dbReference type="GO" id="GO:0006098">
    <property type="term" value="P:pentose-phosphate shunt"/>
    <property type="evidence" value="ECO:0007669"/>
    <property type="project" value="UniProtKB-UniPathway"/>
</dbReference>
<dbReference type="GO" id="GO:0005524">
    <property type="term" value="F:ATP binding"/>
    <property type="evidence" value="ECO:0007669"/>
    <property type="project" value="InterPro"/>
</dbReference>
<comment type="catalytic activity">
    <reaction evidence="1">
        <text>D-ribulose 5-phosphate = D-xylulose 5-phosphate</text>
        <dbReference type="Rhea" id="RHEA:13677"/>
        <dbReference type="ChEBI" id="CHEBI:57737"/>
        <dbReference type="ChEBI" id="CHEBI:58121"/>
        <dbReference type="EC" id="5.1.3.1"/>
    </reaction>
</comment>
<evidence type="ECO:0000256" key="14">
    <source>
        <dbReference type="ARBA" id="ARBA00030599"/>
    </source>
</evidence>
<dbReference type="Gene3D" id="3.20.20.70">
    <property type="entry name" value="Aldolase class I"/>
    <property type="match status" value="1"/>
</dbReference>
<evidence type="ECO:0000256" key="9">
    <source>
        <dbReference type="ARBA" id="ARBA00013920"/>
    </source>
</evidence>
<accession>D4B1P7</accession>
<keyword evidence="17" id="KW-1185">Reference proteome</keyword>
<dbReference type="GO" id="GO:0004672">
    <property type="term" value="F:protein kinase activity"/>
    <property type="evidence" value="ECO:0007669"/>
    <property type="project" value="InterPro"/>
</dbReference>
<feature type="domain" description="Protein kinase" evidence="15">
    <location>
        <begin position="1"/>
        <end position="326"/>
    </location>
</feature>
<dbReference type="AlphaFoldDB" id="D4B1P7"/>
<dbReference type="PROSITE" id="PS00108">
    <property type="entry name" value="PROTEIN_KINASE_ST"/>
    <property type="match status" value="1"/>
</dbReference>
<evidence type="ECO:0000256" key="1">
    <source>
        <dbReference type="ARBA" id="ARBA00001782"/>
    </source>
</evidence>
<dbReference type="SUPFAM" id="SSF51366">
    <property type="entry name" value="Ribulose-phoshate binding barrel"/>
    <property type="match status" value="1"/>
</dbReference>
<dbReference type="HOGENOM" id="CLU_446845_0_0_1"/>
<dbReference type="InterPro" id="IPR013785">
    <property type="entry name" value="Aldolase_TIM"/>
</dbReference>
<evidence type="ECO:0000256" key="7">
    <source>
        <dbReference type="ARBA" id="ARBA00009541"/>
    </source>
</evidence>
<dbReference type="NCBIfam" id="NF004076">
    <property type="entry name" value="PRK05581.1-4"/>
    <property type="match status" value="1"/>
</dbReference>
<dbReference type="PROSITE" id="PS01085">
    <property type="entry name" value="RIBUL_P_3_EPIMER_1"/>
    <property type="match status" value="1"/>
</dbReference>
<evidence type="ECO:0000256" key="5">
    <source>
        <dbReference type="ARBA" id="ARBA00001954"/>
    </source>
</evidence>
<dbReference type="eggNOG" id="KOG3111">
    <property type="taxonomic scope" value="Eukaryota"/>
</dbReference>
<dbReference type="Pfam" id="PF00834">
    <property type="entry name" value="Ribul_P_3_epim"/>
    <property type="match status" value="1"/>
</dbReference>
<dbReference type="SUPFAM" id="SSF56112">
    <property type="entry name" value="Protein kinase-like (PK-like)"/>
    <property type="match status" value="1"/>
</dbReference>
<dbReference type="Proteomes" id="UP000008866">
    <property type="component" value="Unassembled WGS sequence"/>
</dbReference>
<dbReference type="RefSeq" id="XP_003011319.1">
    <property type="nucleotide sequence ID" value="XM_003011273.1"/>
</dbReference>
<dbReference type="InterPro" id="IPR000056">
    <property type="entry name" value="Ribul_P_3_epim-like"/>
</dbReference>
<dbReference type="eggNOG" id="KOG0666">
    <property type="taxonomic scope" value="Eukaryota"/>
</dbReference>
<keyword evidence="10" id="KW-0479">Metal-binding</keyword>
<dbReference type="SMART" id="SM00220">
    <property type="entry name" value="S_TKc"/>
    <property type="match status" value="1"/>
</dbReference>
<evidence type="ECO:0000256" key="8">
    <source>
        <dbReference type="ARBA" id="ARBA00013188"/>
    </source>
</evidence>
<dbReference type="CDD" id="cd00429">
    <property type="entry name" value="RPE"/>
    <property type="match status" value="1"/>
</dbReference>
<dbReference type="InterPro" id="IPR011060">
    <property type="entry name" value="RibuloseP-bd_barrel"/>
</dbReference>
<dbReference type="KEGG" id="abe:ARB_02377"/>
<evidence type="ECO:0000256" key="4">
    <source>
        <dbReference type="ARBA" id="ARBA00001947"/>
    </source>
</evidence>
<evidence type="ECO:0000256" key="11">
    <source>
        <dbReference type="ARBA" id="ARBA00023235"/>
    </source>
</evidence>
<dbReference type="GO" id="GO:0005975">
    <property type="term" value="P:carbohydrate metabolic process"/>
    <property type="evidence" value="ECO:0007669"/>
    <property type="project" value="InterPro"/>
</dbReference>
<evidence type="ECO:0000313" key="16">
    <source>
        <dbReference type="EMBL" id="EFE30679.1"/>
    </source>
</evidence>
<dbReference type="GeneID" id="9524220"/>
<comment type="cofactor">
    <cofactor evidence="2">
        <name>Mn(2+)</name>
        <dbReference type="ChEBI" id="CHEBI:29035"/>
    </cofactor>
</comment>
<gene>
    <name evidence="16" type="ORF">ARB_02377</name>
</gene>
<dbReference type="InterPro" id="IPR011009">
    <property type="entry name" value="Kinase-like_dom_sf"/>
</dbReference>
<dbReference type="PROSITE" id="PS50011">
    <property type="entry name" value="PROTEIN_KINASE_DOM"/>
    <property type="match status" value="1"/>
</dbReference>
<reference evidence="17" key="1">
    <citation type="journal article" date="2011" name="Genome Biol.">
        <title>Comparative and functional genomics provide insights into the pathogenicity of dermatophytic fungi.</title>
        <authorList>
            <person name="Burmester A."/>
            <person name="Shelest E."/>
            <person name="Gloeckner G."/>
            <person name="Heddergott C."/>
            <person name="Schindler S."/>
            <person name="Staib P."/>
            <person name="Heidel A."/>
            <person name="Felder M."/>
            <person name="Petzold A."/>
            <person name="Szafranski K."/>
            <person name="Feuermann M."/>
            <person name="Pedruzzi I."/>
            <person name="Priebe S."/>
            <person name="Groth M."/>
            <person name="Winkler R."/>
            <person name="Li W."/>
            <person name="Kniemeyer O."/>
            <person name="Schroeckh V."/>
            <person name="Hertweck C."/>
            <person name="Hube B."/>
            <person name="White T.C."/>
            <person name="Platzer M."/>
            <person name="Guthke R."/>
            <person name="Heitman J."/>
            <person name="Woestemeyer J."/>
            <person name="Zipfel P.F."/>
            <person name="Monod M."/>
            <person name="Brakhage A.A."/>
        </authorList>
    </citation>
    <scope>NUCLEOTIDE SEQUENCE [LARGE SCALE GENOMIC DNA]</scope>
    <source>
        <strain evidence="17">ATCC MYA-4681 / CBS 112371</strain>
    </source>
</reference>
<dbReference type="EMBL" id="ABSU01000027">
    <property type="protein sequence ID" value="EFE30679.1"/>
    <property type="molecule type" value="Genomic_DNA"/>
</dbReference>
<evidence type="ECO:0000259" key="15">
    <source>
        <dbReference type="PROSITE" id="PS50011"/>
    </source>
</evidence>
<comment type="cofactor">
    <cofactor evidence="4">
        <name>Zn(2+)</name>
        <dbReference type="ChEBI" id="CHEBI:29105"/>
    </cofactor>
</comment>
<dbReference type="Pfam" id="PF00069">
    <property type="entry name" value="Pkinase"/>
    <property type="match status" value="1"/>
</dbReference>
<sequence length="611" mass="67661">MSMSTSHTTQSKGALNVGTSLVGQTGVLYYIDRVLHHRTEPDLSCVYRAITQDGKKHVIKNISSTEFEYQWGLQAPLASCLNLRVAKDTVPEHLLFIYDFLTEDLLGLSRNGSLSYPARKRILRDSLTGLAALHERGILHGDIKPNNIFVDCDLVDGTIKIERTQIGDLEMGSMIPPGLNVRGARLGNPMWRSPESHAAARINTPSDIFSFGLVCIYTMLHKNIFYINERDVDVYEKDRIIAKRLLSHFGDGPGLIGFLQHLEDDSAEWRDIVVAVADEFTPEDPRKPFSMWEDVDEPFRDVVTKMTSLDPARRITAKDALEHPWFHNIALLLSSDLVDIDIYRKLINNQESLTFISFTMGPPAIIAPSILSADFGSLGAACSGLMDNDSDWIHVDIMDGHFVPNITFGPPVVSKIRTHVQRPACAGGKGTFDCHMMIAEPQKWVKEFKDAGCDLYCFHYEAAVKSNAAKEPSDNTTTEKTSPKELIRYIHELGMQAGIAIKPETSVDVLWDILENKEAIERPDMVLVMTVNPGFGGQKFMASELPKVQALRAKYPDMNIEVDGGLGVGTIDQAADAGANVIVAGSAVFGAQNPAEVIAKLREAVEKRRRS</sequence>
<keyword evidence="11" id="KW-0413">Isomerase</keyword>
<comment type="pathway">
    <text evidence="6">Carbohydrate degradation; pentose phosphate pathway; D-xylulose 5-phosphate from D-ribulose 5-phosphate (non-oxidative stage): step 1/1.</text>
</comment>
<dbReference type="STRING" id="663331.D4B1P7"/>
<comment type="similarity">
    <text evidence="7">Belongs to the ribulose-phosphate 3-epimerase family.</text>
</comment>
<dbReference type="PROSITE" id="PS01086">
    <property type="entry name" value="RIBUL_P_3_EPIMER_2"/>
    <property type="match status" value="1"/>
</dbReference>
<organism evidence="16 17">
    <name type="scientific">Arthroderma benhamiae (strain ATCC MYA-4681 / CBS 112371)</name>
    <name type="common">Trichophyton mentagrophytes</name>
    <dbReference type="NCBI Taxonomy" id="663331"/>
    <lineage>
        <taxon>Eukaryota</taxon>
        <taxon>Fungi</taxon>
        <taxon>Dikarya</taxon>
        <taxon>Ascomycota</taxon>
        <taxon>Pezizomycotina</taxon>
        <taxon>Eurotiomycetes</taxon>
        <taxon>Eurotiomycetidae</taxon>
        <taxon>Onygenales</taxon>
        <taxon>Arthrodermataceae</taxon>
        <taxon>Trichophyton</taxon>
    </lineage>
</organism>
<dbReference type="Gene3D" id="1.10.510.10">
    <property type="entry name" value="Transferase(Phosphotransferase) domain 1"/>
    <property type="match status" value="1"/>
</dbReference>
<name>D4B1P7_ARTBC</name>
<evidence type="ECO:0000256" key="13">
    <source>
        <dbReference type="ARBA" id="ARBA00029933"/>
    </source>
</evidence>
<evidence type="ECO:0000313" key="17">
    <source>
        <dbReference type="Proteomes" id="UP000008866"/>
    </source>
</evidence>
<proteinExistence type="inferred from homology"/>
<evidence type="ECO:0000256" key="3">
    <source>
        <dbReference type="ARBA" id="ARBA00001941"/>
    </source>
</evidence>
<dbReference type="InterPro" id="IPR026019">
    <property type="entry name" value="Ribul_P_3_epim"/>
</dbReference>
<dbReference type="UniPathway" id="UPA00115">
    <property type="reaction ID" value="UER00411"/>
</dbReference>
<dbReference type="GO" id="GO:0046872">
    <property type="term" value="F:metal ion binding"/>
    <property type="evidence" value="ECO:0007669"/>
    <property type="project" value="UniProtKB-KW"/>
</dbReference>
<dbReference type="EC" id="5.1.3.1" evidence="8"/>
<evidence type="ECO:0000256" key="12">
    <source>
        <dbReference type="ARBA" id="ARBA00023285"/>
    </source>
</evidence>
<dbReference type="InterPro" id="IPR008271">
    <property type="entry name" value="Ser/Thr_kinase_AS"/>
</dbReference>
<dbReference type="GO" id="GO:0004750">
    <property type="term" value="F:D-ribulose-phosphate 3-epimerase activity"/>
    <property type="evidence" value="ECO:0007669"/>
    <property type="project" value="UniProtKB-EC"/>
</dbReference>
<comment type="cofactor">
    <cofactor evidence="5">
        <name>Fe(2+)</name>
        <dbReference type="ChEBI" id="CHEBI:29033"/>
    </cofactor>
</comment>
<protein>
    <recommendedName>
        <fullName evidence="9">Ribulose-phosphate 3-epimerase</fullName>
        <ecNumber evidence="8">5.1.3.1</ecNumber>
    </recommendedName>
    <alternativeName>
        <fullName evidence="14">Pentose-5-phosphate 3-epimerase</fullName>
    </alternativeName>
    <alternativeName>
        <fullName evidence="13">RPE</fullName>
    </alternativeName>
</protein>
<evidence type="ECO:0000256" key="6">
    <source>
        <dbReference type="ARBA" id="ARBA00005016"/>
    </source>
</evidence>
<comment type="caution">
    <text evidence="16">The sequence shown here is derived from an EMBL/GenBank/DDBJ whole genome shotgun (WGS) entry which is preliminary data.</text>
</comment>
<dbReference type="InterPro" id="IPR000719">
    <property type="entry name" value="Prot_kinase_dom"/>
</dbReference>
<dbReference type="FunFam" id="3.20.20.70:FF:000130">
    <property type="entry name" value="Ribulose-phosphate 3-epimerase"/>
    <property type="match status" value="1"/>
</dbReference>
<comment type="cofactor">
    <cofactor evidence="3">
        <name>Co(2+)</name>
        <dbReference type="ChEBI" id="CHEBI:48828"/>
    </cofactor>
</comment>